<comment type="caution">
    <text evidence="3">The sequence shown here is derived from an EMBL/GenBank/DDBJ whole genome shotgun (WGS) entry which is preliminary data.</text>
</comment>
<feature type="chain" id="PRO_5037229856" evidence="2">
    <location>
        <begin position="25"/>
        <end position="85"/>
    </location>
</feature>
<protein>
    <submittedName>
        <fullName evidence="3">Uncharacterized protein</fullName>
    </submittedName>
</protein>
<evidence type="ECO:0000313" key="3">
    <source>
        <dbReference type="EMBL" id="KAG6698654.1"/>
    </source>
</evidence>
<evidence type="ECO:0000256" key="1">
    <source>
        <dbReference type="SAM" id="MobiDB-lite"/>
    </source>
</evidence>
<keyword evidence="2" id="KW-0732">Signal</keyword>
<feature type="compositionally biased region" description="Basic and acidic residues" evidence="1">
    <location>
        <begin position="63"/>
        <end position="74"/>
    </location>
</feature>
<dbReference type="Proteomes" id="UP000811246">
    <property type="component" value="Chromosome 8"/>
</dbReference>
<evidence type="ECO:0000256" key="2">
    <source>
        <dbReference type="SAM" id="SignalP"/>
    </source>
</evidence>
<dbReference type="EMBL" id="CM031832">
    <property type="protein sequence ID" value="KAG6698654.1"/>
    <property type="molecule type" value="Genomic_DNA"/>
</dbReference>
<dbReference type="AlphaFoldDB" id="A0A922E8P6"/>
<proteinExistence type="predicted"/>
<gene>
    <name evidence="3" type="ORF">I3842_08G030500</name>
</gene>
<reference evidence="3" key="1">
    <citation type="submission" date="2021-01" db="EMBL/GenBank/DDBJ databases">
        <authorList>
            <person name="Lovell J.T."/>
            <person name="Bentley N."/>
            <person name="Bhattarai G."/>
            <person name="Jenkins J.W."/>
            <person name="Sreedasyam A."/>
            <person name="Alarcon Y."/>
            <person name="Bock C."/>
            <person name="Boston L."/>
            <person name="Carlson J."/>
            <person name="Cervantes K."/>
            <person name="Clermont K."/>
            <person name="Krom N."/>
            <person name="Kubenka K."/>
            <person name="Mamidi S."/>
            <person name="Mattison C."/>
            <person name="Monteros M."/>
            <person name="Pisani C."/>
            <person name="Plott C."/>
            <person name="Rajasekar S."/>
            <person name="Rhein H.S."/>
            <person name="Rohla C."/>
            <person name="Song M."/>
            <person name="Hilaire R.S."/>
            <person name="Shu S."/>
            <person name="Wells L."/>
            <person name="Wang X."/>
            <person name="Webber J."/>
            <person name="Heerema R.J."/>
            <person name="Klein P."/>
            <person name="Conner P."/>
            <person name="Grauke L."/>
            <person name="Grimwood J."/>
            <person name="Schmutz J."/>
            <person name="Randall J.J."/>
        </authorList>
    </citation>
    <scope>NUCLEOTIDE SEQUENCE</scope>
    <source>
        <tissue evidence="3">Leaf</tissue>
    </source>
</reference>
<evidence type="ECO:0000313" key="4">
    <source>
        <dbReference type="Proteomes" id="UP000811246"/>
    </source>
</evidence>
<name>A0A922E8P6_CARIL</name>
<feature type="region of interest" description="Disordered" evidence="1">
    <location>
        <begin position="58"/>
        <end position="85"/>
    </location>
</feature>
<feature type="signal peptide" evidence="2">
    <location>
        <begin position="1"/>
        <end position="24"/>
    </location>
</feature>
<accession>A0A922E8P6</accession>
<organism evidence="3 4">
    <name type="scientific">Carya illinoinensis</name>
    <name type="common">Pecan</name>
    <dbReference type="NCBI Taxonomy" id="32201"/>
    <lineage>
        <taxon>Eukaryota</taxon>
        <taxon>Viridiplantae</taxon>
        <taxon>Streptophyta</taxon>
        <taxon>Embryophyta</taxon>
        <taxon>Tracheophyta</taxon>
        <taxon>Spermatophyta</taxon>
        <taxon>Magnoliopsida</taxon>
        <taxon>eudicotyledons</taxon>
        <taxon>Gunneridae</taxon>
        <taxon>Pentapetalae</taxon>
        <taxon>rosids</taxon>
        <taxon>fabids</taxon>
        <taxon>Fagales</taxon>
        <taxon>Juglandaceae</taxon>
        <taxon>Carya</taxon>
    </lineage>
</organism>
<sequence length="85" mass="9524">MRLAEFMILLCLLSLASLCSDAVATRTVFFMTDADGAKKRSSNEAFEAKRLHFRSEQCSNSEKYNHSSVDDKRVVPTGSNPLHNK</sequence>